<dbReference type="InterPro" id="IPR050109">
    <property type="entry name" value="HTH-type_TetR-like_transc_reg"/>
</dbReference>
<organism evidence="7 8">
    <name type="scientific">Streptomyces nanshensis</name>
    <dbReference type="NCBI Taxonomy" id="518642"/>
    <lineage>
        <taxon>Bacteria</taxon>
        <taxon>Bacillati</taxon>
        <taxon>Actinomycetota</taxon>
        <taxon>Actinomycetes</taxon>
        <taxon>Kitasatosporales</taxon>
        <taxon>Streptomycetaceae</taxon>
        <taxon>Streptomyces</taxon>
    </lineage>
</organism>
<reference evidence="7 8" key="1">
    <citation type="journal article" date="2016" name="Front. Microbiol.">
        <title>Comparative Genomics Analysis of Streptomyces Species Reveals Their Adaptation to the Marine Environment and Their Diversity at the Genomic Level.</title>
        <authorList>
            <person name="Tian X."/>
            <person name="Zhang Z."/>
            <person name="Yang T."/>
            <person name="Chen M."/>
            <person name="Li J."/>
            <person name="Chen F."/>
            <person name="Yang J."/>
            <person name="Li W."/>
            <person name="Zhang B."/>
            <person name="Zhang Z."/>
            <person name="Wu J."/>
            <person name="Zhang C."/>
            <person name="Long L."/>
            <person name="Xiao J."/>
        </authorList>
    </citation>
    <scope>NUCLEOTIDE SEQUENCE [LARGE SCALE GENOMIC DNA]</scope>
    <source>
        <strain evidence="7 8">SCSIO 10429</strain>
    </source>
</reference>
<dbReference type="Gene3D" id="1.10.10.60">
    <property type="entry name" value="Homeodomain-like"/>
    <property type="match status" value="1"/>
</dbReference>
<proteinExistence type="predicted"/>
<dbReference type="Gene3D" id="1.10.357.10">
    <property type="entry name" value="Tetracycline Repressor, domain 2"/>
    <property type="match status" value="1"/>
</dbReference>
<dbReference type="InterPro" id="IPR009057">
    <property type="entry name" value="Homeodomain-like_sf"/>
</dbReference>
<feature type="DNA-binding region" description="H-T-H motif" evidence="4">
    <location>
        <begin position="49"/>
        <end position="68"/>
    </location>
</feature>
<comment type="caution">
    <text evidence="7">The sequence shown here is derived from an EMBL/GenBank/DDBJ whole genome shotgun (WGS) entry which is preliminary data.</text>
</comment>
<dbReference type="AlphaFoldDB" id="A0A1E7L1X1"/>
<dbReference type="EMBL" id="LJGW01000316">
    <property type="protein sequence ID" value="OEV10180.1"/>
    <property type="molecule type" value="Genomic_DNA"/>
</dbReference>
<evidence type="ECO:0000256" key="3">
    <source>
        <dbReference type="ARBA" id="ARBA00023163"/>
    </source>
</evidence>
<keyword evidence="8" id="KW-1185">Reference proteome</keyword>
<evidence type="ECO:0000256" key="4">
    <source>
        <dbReference type="PROSITE-ProRule" id="PRU00335"/>
    </source>
</evidence>
<evidence type="ECO:0000313" key="7">
    <source>
        <dbReference type="EMBL" id="OEV10180.1"/>
    </source>
</evidence>
<dbReference type="Proteomes" id="UP000176005">
    <property type="component" value="Unassembled WGS sequence"/>
</dbReference>
<feature type="region of interest" description="Disordered" evidence="5">
    <location>
        <begin position="1"/>
        <end position="28"/>
    </location>
</feature>
<name>A0A1E7L1X1_9ACTN</name>
<dbReference type="PANTHER" id="PTHR30055">
    <property type="entry name" value="HTH-TYPE TRANSCRIPTIONAL REGULATOR RUTR"/>
    <property type="match status" value="1"/>
</dbReference>
<dbReference type="PANTHER" id="PTHR30055:SF148">
    <property type="entry name" value="TETR-FAMILY TRANSCRIPTIONAL REGULATOR"/>
    <property type="match status" value="1"/>
</dbReference>
<dbReference type="GO" id="GO:0000976">
    <property type="term" value="F:transcription cis-regulatory region binding"/>
    <property type="evidence" value="ECO:0007669"/>
    <property type="project" value="TreeGrafter"/>
</dbReference>
<evidence type="ECO:0000256" key="1">
    <source>
        <dbReference type="ARBA" id="ARBA00023015"/>
    </source>
</evidence>
<dbReference type="InterPro" id="IPR036271">
    <property type="entry name" value="Tet_transcr_reg_TetR-rel_C_sf"/>
</dbReference>
<evidence type="ECO:0000259" key="6">
    <source>
        <dbReference type="PROSITE" id="PS50977"/>
    </source>
</evidence>
<dbReference type="GO" id="GO:0003700">
    <property type="term" value="F:DNA-binding transcription factor activity"/>
    <property type="evidence" value="ECO:0007669"/>
    <property type="project" value="TreeGrafter"/>
</dbReference>
<accession>A0A1E7L1X1</accession>
<dbReference type="Pfam" id="PF16859">
    <property type="entry name" value="TetR_C_11"/>
    <property type="match status" value="1"/>
</dbReference>
<dbReference type="InterPro" id="IPR001647">
    <property type="entry name" value="HTH_TetR"/>
</dbReference>
<keyword evidence="2 4" id="KW-0238">DNA-binding</keyword>
<keyword evidence="1" id="KW-0805">Transcription regulation</keyword>
<dbReference type="SUPFAM" id="SSF46689">
    <property type="entry name" value="Homeodomain-like"/>
    <property type="match status" value="1"/>
</dbReference>
<protein>
    <submittedName>
        <fullName evidence="7">TetR family transcriptional regulator</fullName>
    </submittedName>
</protein>
<sequence>MTYGAHARQGASGAEPGRSRPGGRTARTREAVRQATLEELAQHGFDGLTVEGVASRAGVHRATVHRRWRNAAGLAADALDLASDEPWPVPDTGEVRGDLRELTTMVAAHFNDPRDGAVSRGIVAAAVRDAETARALHGFLAGRHRQAAPVVERAVERGELPEGTDAEEVVRTAIAPLYYRLFISGEPVDEGTAVRAADAALAAARAGAFV</sequence>
<dbReference type="InterPro" id="IPR011075">
    <property type="entry name" value="TetR_C"/>
</dbReference>
<dbReference type="PROSITE" id="PS50977">
    <property type="entry name" value="HTH_TETR_2"/>
    <property type="match status" value="1"/>
</dbReference>
<evidence type="ECO:0000256" key="2">
    <source>
        <dbReference type="ARBA" id="ARBA00023125"/>
    </source>
</evidence>
<evidence type="ECO:0000313" key="8">
    <source>
        <dbReference type="Proteomes" id="UP000176005"/>
    </source>
</evidence>
<dbReference type="PATRIC" id="fig|518642.10.peg.4066"/>
<keyword evidence="3" id="KW-0804">Transcription</keyword>
<dbReference type="Pfam" id="PF00440">
    <property type="entry name" value="TetR_N"/>
    <property type="match status" value="1"/>
</dbReference>
<dbReference type="SUPFAM" id="SSF48498">
    <property type="entry name" value="Tetracyclin repressor-like, C-terminal domain"/>
    <property type="match status" value="1"/>
</dbReference>
<evidence type="ECO:0000256" key="5">
    <source>
        <dbReference type="SAM" id="MobiDB-lite"/>
    </source>
</evidence>
<gene>
    <name evidence="7" type="ORF">AN218_18655</name>
</gene>
<feature type="domain" description="HTH tetR-type" evidence="6">
    <location>
        <begin position="26"/>
        <end position="86"/>
    </location>
</feature>
<dbReference type="RefSeq" id="WP_070018030.1">
    <property type="nucleotide sequence ID" value="NZ_LJGW01000316.1"/>
</dbReference>